<keyword evidence="6" id="KW-0479">Metal-binding</keyword>
<feature type="domain" description="Pyruvate kinase barrel" evidence="14">
    <location>
        <begin position="76"/>
        <end position="389"/>
    </location>
</feature>
<dbReference type="GO" id="GO:0030955">
    <property type="term" value="F:potassium ion binding"/>
    <property type="evidence" value="ECO:0007669"/>
    <property type="project" value="InterPro"/>
</dbReference>
<feature type="non-terminal residue" evidence="15">
    <location>
        <position position="389"/>
    </location>
</feature>
<keyword evidence="10 13" id="KW-0460">Magnesium</keyword>
<dbReference type="Gene3D" id="2.40.33.10">
    <property type="entry name" value="PK beta-barrel domain-like"/>
    <property type="match status" value="1"/>
</dbReference>
<evidence type="ECO:0000313" key="15">
    <source>
        <dbReference type="EMBL" id="RUS71124.1"/>
    </source>
</evidence>
<dbReference type="InterPro" id="IPR040442">
    <property type="entry name" value="Pyrv_kinase-like_dom_sf"/>
</dbReference>
<evidence type="ECO:0000256" key="13">
    <source>
        <dbReference type="RuleBase" id="RU000504"/>
    </source>
</evidence>
<dbReference type="GO" id="GO:0000287">
    <property type="term" value="F:magnesium ion binding"/>
    <property type="evidence" value="ECO:0007669"/>
    <property type="project" value="InterPro"/>
</dbReference>
<evidence type="ECO:0000313" key="16">
    <source>
        <dbReference type="Proteomes" id="UP000271974"/>
    </source>
</evidence>
<dbReference type="SUPFAM" id="SSF50800">
    <property type="entry name" value="PK beta-barrel domain-like"/>
    <property type="match status" value="1"/>
</dbReference>
<dbReference type="AlphaFoldDB" id="A0A433SPH1"/>
<comment type="caution">
    <text evidence="15">The sequence shown here is derived from an EMBL/GenBank/DDBJ whole genome shotgun (WGS) entry which is preliminary data.</text>
</comment>
<evidence type="ECO:0000256" key="5">
    <source>
        <dbReference type="ARBA" id="ARBA00022679"/>
    </source>
</evidence>
<dbReference type="InterPro" id="IPR015813">
    <property type="entry name" value="Pyrv/PenolPyrv_kinase-like_dom"/>
</dbReference>
<evidence type="ECO:0000256" key="6">
    <source>
        <dbReference type="ARBA" id="ARBA00022723"/>
    </source>
</evidence>
<organism evidence="15 16">
    <name type="scientific">Elysia chlorotica</name>
    <name type="common">Eastern emerald elysia</name>
    <name type="synonym">Sea slug</name>
    <dbReference type="NCBI Taxonomy" id="188477"/>
    <lineage>
        <taxon>Eukaryota</taxon>
        <taxon>Metazoa</taxon>
        <taxon>Spiralia</taxon>
        <taxon>Lophotrochozoa</taxon>
        <taxon>Mollusca</taxon>
        <taxon>Gastropoda</taxon>
        <taxon>Heterobranchia</taxon>
        <taxon>Euthyneura</taxon>
        <taxon>Panpulmonata</taxon>
        <taxon>Sacoglossa</taxon>
        <taxon>Placobranchoidea</taxon>
        <taxon>Plakobranchidae</taxon>
        <taxon>Elysia</taxon>
    </lineage>
</organism>
<dbReference type="InterPro" id="IPR015793">
    <property type="entry name" value="Pyrv_Knase_brl"/>
</dbReference>
<dbReference type="InterPro" id="IPR001697">
    <property type="entry name" value="Pyr_Knase"/>
</dbReference>
<evidence type="ECO:0000256" key="4">
    <source>
        <dbReference type="ARBA" id="ARBA00012142"/>
    </source>
</evidence>
<dbReference type="EMBL" id="RQTK01001269">
    <property type="protein sequence ID" value="RUS71124.1"/>
    <property type="molecule type" value="Genomic_DNA"/>
</dbReference>
<dbReference type="SUPFAM" id="SSF51621">
    <property type="entry name" value="Phosphoenolpyruvate/pyruvate domain"/>
    <property type="match status" value="1"/>
</dbReference>
<keyword evidence="7" id="KW-0547">Nucleotide-binding</keyword>
<evidence type="ECO:0000259" key="14">
    <source>
        <dbReference type="Pfam" id="PF00224"/>
    </source>
</evidence>
<keyword evidence="11 13" id="KW-0324">Glycolysis</keyword>
<comment type="catalytic activity">
    <reaction evidence="13">
        <text>pyruvate + ATP = phosphoenolpyruvate + ADP + H(+)</text>
        <dbReference type="Rhea" id="RHEA:18157"/>
        <dbReference type="ChEBI" id="CHEBI:15361"/>
        <dbReference type="ChEBI" id="CHEBI:15378"/>
        <dbReference type="ChEBI" id="CHEBI:30616"/>
        <dbReference type="ChEBI" id="CHEBI:58702"/>
        <dbReference type="ChEBI" id="CHEBI:456216"/>
        <dbReference type="EC" id="2.7.1.40"/>
    </reaction>
</comment>
<dbReference type="GO" id="GO:0016301">
    <property type="term" value="F:kinase activity"/>
    <property type="evidence" value="ECO:0007669"/>
    <property type="project" value="UniProtKB-KW"/>
</dbReference>
<evidence type="ECO:0000256" key="8">
    <source>
        <dbReference type="ARBA" id="ARBA00022777"/>
    </source>
</evidence>
<evidence type="ECO:0000256" key="1">
    <source>
        <dbReference type="ARBA" id="ARBA00001958"/>
    </source>
</evidence>
<name>A0A433SPH1_ELYCH</name>
<sequence>MAQMISHDNDSNRPLAMPQAIREMDAFKALGIPGSGGKSVAPAKFINEQQTKAWLCEGTMHHNSLLDIDSEPASSRLTHIVCTIGPASREVDVLVKLMNAGMNICRLNFSHGTYEYHLETIQNIQKAIAQMPPGTVVATALDTKGPEIRTGLLEGGPSAEVQLETGNTIVITTDDAHKEQCSESMLWVDYKTIVGSVDIGGIIYIDDGLISLKVVEKANDSMTCLIANGGSLGSKKGVNLPNVNVDLPAVSEKDKQDLLFGLENNVDMVFASFIQDAAGIKEIRGVLGEKGANVKILAKIESFAGIRNFAEIIAECDGAMVARGDMGIEIPPQKVFLAQKMMISACNRACKPVICATQMLESMTYKPRATRAESNDVANAVLDGADCVM</sequence>
<dbReference type="Proteomes" id="UP000271974">
    <property type="component" value="Unassembled WGS sequence"/>
</dbReference>
<dbReference type="PANTHER" id="PTHR11817">
    <property type="entry name" value="PYRUVATE KINASE"/>
    <property type="match status" value="1"/>
</dbReference>
<dbReference type="InterPro" id="IPR011037">
    <property type="entry name" value="Pyrv_Knase-like_insert_dom_sf"/>
</dbReference>
<keyword evidence="9" id="KW-0067">ATP-binding</keyword>
<dbReference type="InterPro" id="IPR015806">
    <property type="entry name" value="Pyrv_Knase_insert_dom_sf"/>
</dbReference>
<dbReference type="GO" id="GO:0005524">
    <property type="term" value="F:ATP binding"/>
    <property type="evidence" value="ECO:0007669"/>
    <property type="project" value="UniProtKB-KW"/>
</dbReference>
<protein>
    <recommendedName>
        <fullName evidence="4 13">Pyruvate kinase</fullName>
        <ecNumber evidence="4 13">2.7.1.40</ecNumber>
    </recommendedName>
</protein>
<dbReference type="UniPathway" id="UPA00109">
    <property type="reaction ID" value="UER00188"/>
</dbReference>
<dbReference type="Pfam" id="PF00224">
    <property type="entry name" value="PK"/>
    <property type="match status" value="1"/>
</dbReference>
<dbReference type="PRINTS" id="PR01050">
    <property type="entry name" value="PYRUVTKNASE"/>
</dbReference>
<dbReference type="GO" id="GO:0004743">
    <property type="term" value="F:pyruvate kinase activity"/>
    <property type="evidence" value="ECO:0007669"/>
    <property type="project" value="UniProtKB-EC"/>
</dbReference>
<dbReference type="NCBIfam" id="TIGR01064">
    <property type="entry name" value="pyruv_kin"/>
    <property type="match status" value="1"/>
</dbReference>
<dbReference type="OrthoDB" id="108365at2759"/>
<reference evidence="15 16" key="1">
    <citation type="submission" date="2019-01" db="EMBL/GenBank/DDBJ databases">
        <title>A draft genome assembly of the solar-powered sea slug Elysia chlorotica.</title>
        <authorList>
            <person name="Cai H."/>
            <person name="Li Q."/>
            <person name="Fang X."/>
            <person name="Li J."/>
            <person name="Curtis N.E."/>
            <person name="Altenburger A."/>
            <person name="Shibata T."/>
            <person name="Feng M."/>
            <person name="Maeda T."/>
            <person name="Schwartz J.A."/>
            <person name="Shigenobu S."/>
            <person name="Lundholm N."/>
            <person name="Nishiyama T."/>
            <person name="Yang H."/>
            <person name="Hasebe M."/>
            <person name="Li S."/>
            <person name="Pierce S.K."/>
            <person name="Wang J."/>
        </authorList>
    </citation>
    <scope>NUCLEOTIDE SEQUENCE [LARGE SCALE GENOMIC DNA]</scope>
    <source>
        <strain evidence="15">EC2010</strain>
        <tissue evidence="15">Whole organism of an adult</tissue>
    </source>
</reference>
<evidence type="ECO:0000256" key="9">
    <source>
        <dbReference type="ARBA" id="ARBA00022840"/>
    </source>
</evidence>
<comment type="pathway">
    <text evidence="2 13">Carbohydrate degradation; glycolysis; pyruvate from D-glyceraldehyde 3-phosphate: step 5/5.</text>
</comment>
<comment type="similarity">
    <text evidence="3 13">Belongs to the pyruvate kinase family.</text>
</comment>
<keyword evidence="5 13" id="KW-0808">Transferase</keyword>
<evidence type="ECO:0000256" key="2">
    <source>
        <dbReference type="ARBA" id="ARBA00004997"/>
    </source>
</evidence>
<keyword evidence="16" id="KW-1185">Reference proteome</keyword>
<dbReference type="EC" id="2.7.1.40" evidence="4 13"/>
<dbReference type="STRING" id="188477.A0A433SPH1"/>
<accession>A0A433SPH1</accession>
<evidence type="ECO:0000256" key="7">
    <source>
        <dbReference type="ARBA" id="ARBA00022741"/>
    </source>
</evidence>
<evidence type="ECO:0000256" key="3">
    <source>
        <dbReference type="ARBA" id="ARBA00008663"/>
    </source>
</evidence>
<evidence type="ECO:0000256" key="11">
    <source>
        <dbReference type="ARBA" id="ARBA00023152"/>
    </source>
</evidence>
<keyword evidence="8 13" id="KW-0418">Kinase</keyword>
<dbReference type="FunFam" id="2.40.33.10:FF:000023">
    <property type="entry name" value="Pyruvate kinase PKM"/>
    <property type="match status" value="1"/>
</dbReference>
<evidence type="ECO:0000256" key="10">
    <source>
        <dbReference type="ARBA" id="ARBA00022842"/>
    </source>
</evidence>
<keyword evidence="12" id="KW-0670">Pyruvate</keyword>
<comment type="cofactor">
    <cofactor evidence="1">
        <name>K(+)</name>
        <dbReference type="ChEBI" id="CHEBI:29103"/>
    </cofactor>
</comment>
<gene>
    <name evidence="15" type="ORF">EGW08_021115</name>
</gene>
<dbReference type="Gene3D" id="3.20.20.60">
    <property type="entry name" value="Phosphoenolpyruvate-binding domains"/>
    <property type="match status" value="1"/>
</dbReference>
<proteinExistence type="inferred from homology"/>
<evidence type="ECO:0000256" key="12">
    <source>
        <dbReference type="ARBA" id="ARBA00023317"/>
    </source>
</evidence>